<keyword evidence="3" id="KW-1185">Reference proteome</keyword>
<name>A0A0L6UB04_9BASI</name>
<proteinExistence type="predicted"/>
<accession>A0A0L6UB04</accession>
<protein>
    <submittedName>
        <fullName evidence="2">Uncharacterized protein</fullName>
    </submittedName>
</protein>
<organism evidence="2 3">
    <name type="scientific">Puccinia sorghi</name>
    <dbReference type="NCBI Taxonomy" id="27349"/>
    <lineage>
        <taxon>Eukaryota</taxon>
        <taxon>Fungi</taxon>
        <taxon>Dikarya</taxon>
        <taxon>Basidiomycota</taxon>
        <taxon>Pucciniomycotina</taxon>
        <taxon>Pucciniomycetes</taxon>
        <taxon>Pucciniales</taxon>
        <taxon>Pucciniaceae</taxon>
        <taxon>Puccinia</taxon>
    </lineage>
</organism>
<comment type="caution">
    <text evidence="2">The sequence shown here is derived from an EMBL/GenBank/DDBJ whole genome shotgun (WGS) entry which is preliminary data.</text>
</comment>
<evidence type="ECO:0000313" key="3">
    <source>
        <dbReference type="Proteomes" id="UP000037035"/>
    </source>
</evidence>
<sequence>MIGRGGTIARPTGPSAVALWRLINTSSTAYPSGSVRHPTQIMTPSVSTNESANRWQKSRTVPASHRSLPELPVSPPPCCTHTC</sequence>
<dbReference type="AlphaFoldDB" id="A0A0L6UB04"/>
<feature type="compositionally biased region" description="Polar residues" evidence="1">
    <location>
        <begin position="40"/>
        <end position="61"/>
    </location>
</feature>
<dbReference type="STRING" id="27349.A0A0L6UB04"/>
<evidence type="ECO:0000313" key="2">
    <source>
        <dbReference type="EMBL" id="KNZ45432.1"/>
    </source>
</evidence>
<dbReference type="Proteomes" id="UP000037035">
    <property type="component" value="Unassembled WGS sequence"/>
</dbReference>
<dbReference type="VEuPathDB" id="FungiDB:VP01_811g3"/>
<dbReference type="EMBL" id="LAVV01013627">
    <property type="protein sequence ID" value="KNZ45432.1"/>
    <property type="molecule type" value="Genomic_DNA"/>
</dbReference>
<gene>
    <name evidence="2" type="ORF">VP01_811g3</name>
</gene>
<evidence type="ECO:0000256" key="1">
    <source>
        <dbReference type="SAM" id="MobiDB-lite"/>
    </source>
</evidence>
<feature type="compositionally biased region" description="Pro residues" evidence="1">
    <location>
        <begin position="72"/>
        <end position="83"/>
    </location>
</feature>
<feature type="region of interest" description="Disordered" evidence="1">
    <location>
        <begin position="30"/>
        <end position="83"/>
    </location>
</feature>
<reference evidence="2 3" key="1">
    <citation type="submission" date="2015-08" db="EMBL/GenBank/DDBJ databases">
        <title>Next Generation Sequencing and Analysis of the Genome of Puccinia sorghi L Schw, the Causal Agent of Maize Common Rust.</title>
        <authorList>
            <person name="Rochi L."/>
            <person name="Burguener G."/>
            <person name="Darino M."/>
            <person name="Turjanski A."/>
            <person name="Kreff E."/>
            <person name="Dieguez M.J."/>
            <person name="Sacco F."/>
        </authorList>
    </citation>
    <scope>NUCLEOTIDE SEQUENCE [LARGE SCALE GENOMIC DNA]</scope>
    <source>
        <strain evidence="2 3">RO10H11247</strain>
    </source>
</reference>